<dbReference type="RefSeq" id="WP_210513360.1">
    <property type="nucleotide sequence ID" value="NZ_JAFIDN010000017.1"/>
</dbReference>
<protein>
    <submittedName>
        <fullName evidence="2">Helix-turn-helix domain-containing protein</fullName>
    </submittedName>
</protein>
<dbReference type="Proteomes" id="UP000673975">
    <property type="component" value="Unassembled WGS sequence"/>
</dbReference>
<sequence length="95" mass="11322">MNAYIPTREDLERFIQKAVEKTVKETIPPAFQKATRKKWLTTDEVMEMLDCSRRHMQHLRDSGQLPYHQHNKTIRYDIDEVEEFLNRGKVSGRCS</sequence>
<dbReference type="SUPFAM" id="SSF46955">
    <property type="entry name" value="Putative DNA-binding domain"/>
    <property type="match status" value="1"/>
</dbReference>
<dbReference type="InterPro" id="IPR041657">
    <property type="entry name" value="HTH_17"/>
</dbReference>
<dbReference type="EMBL" id="JAFIDN010000017">
    <property type="protein sequence ID" value="MBP3193900.1"/>
    <property type="molecule type" value="Genomic_DNA"/>
</dbReference>
<accession>A0A8J7RLK5</accession>
<organism evidence="2 3">
    <name type="scientific">Natronogracilivirga saccharolytica</name>
    <dbReference type="NCBI Taxonomy" id="2812953"/>
    <lineage>
        <taxon>Bacteria</taxon>
        <taxon>Pseudomonadati</taxon>
        <taxon>Balneolota</taxon>
        <taxon>Balneolia</taxon>
        <taxon>Balneolales</taxon>
        <taxon>Cyclonatronaceae</taxon>
        <taxon>Natronogracilivirga</taxon>
    </lineage>
</organism>
<evidence type="ECO:0000313" key="2">
    <source>
        <dbReference type="EMBL" id="MBP3193900.1"/>
    </source>
</evidence>
<proteinExistence type="predicted"/>
<reference evidence="2" key="1">
    <citation type="submission" date="2021-02" db="EMBL/GenBank/DDBJ databases">
        <title>Natronogracilivirga saccharolytica gen. nov. sp. nov. a new anaerobic, haloalkiliphilic carbohydrate-fermenting bacterium from soda lake and proposing of Cyclonatronumiaceae fam. nov. in the phylum Balneolaeota.</title>
        <authorList>
            <person name="Zhilina T.N."/>
            <person name="Sorokin D.Y."/>
            <person name="Zavarzina D.G."/>
            <person name="Toshchakov S.V."/>
            <person name="Kublanov I.V."/>
        </authorList>
    </citation>
    <scope>NUCLEOTIDE SEQUENCE</scope>
    <source>
        <strain evidence="2">Z-1702</strain>
    </source>
</reference>
<evidence type="ECO:0000313" key="3">
    <source>
        <dbReference type="Proteomes" id="UP000673975"/>
    </source>
</evidence>
<dbReference type="PANTHER" id="PTHR34585">
    <property type="match status" value="1"/>
</dbReference>
<dbReference type="Pfam" id="PF12728">
    <property type="entry name" value="HTH_17"/>
    <property type="match status" value="1"/>
</dbReference>
<dbReference type="InterPro" id="IPR009061">
    <property type="entry name" value="DNA-bd_dom_put_sf"/>
</dbReference>
<gene>
    <name evidence="2" type="ORF">NATSA_14580</name>
</gene>
<feature type="domain" description="Helix-turn-helix" evidence="1">
    <location>
        <begin position="39"/>
        <end position="88"/>
    </location>
</feature>
<dbReference type="AlphaFoldDB" id="A0A8J7RLK5"/>
<evidence type="ECO:0000259" key="1">
    <source>
        <dbReference type="Pfam" id="PF12728"/>
    </source>
</evidence>
<dbReference type="PANTHER" id="PTHR34585:SF22">
    <property type="entry name" value="HELIX-TURN-HELIX DOMAIN-CONTAINING PROTEIN"/>
    <property type="match status" value="1"/>
</dbReference>
<comment type="caution">
    <text evidence="2">The sequence shown here is derived from an EMBL/GenBank/DDBJ whole genome shotgun (WGS) entry which is preliminary data.</text>
</comment>
<keyword evidence="3" id="KW-1185">Reference proteome</keyword>
<name>A0A8J7RLK5_9BACT</name>